<sequence length="406" mass="45118">MASSLPPSSENNDEQQQPAATEPISKSELKAENPTTTFTTNNKDASSLTSQSESDTIRSTMDGAMHTVSDTINNNLVAARMGVMASVVLLGAYGIANTPLFFRFRTIHEVPSSYFVGRKRLYGRIVEVDTKSSLSSCDGSIYVYVRHLSPVGQILPKTWFDFFQRMNTTAVAAASTVARSSHKRDLLKVKIAGVQYPPFSNYRYKTEEYLERMARDRTLVSCQLLARQIPKSESCTNIESKRALEEAFPELKADLSDEEKGRHQYRESDEDTMGDISGVCKLAYRPTLFQLFPTDIAVSLLLSGNATIAPTLLASNHETADGDDDHASTASSSTTIVNSSQRLDDLRNDAKYLERLAQAEFEALKKESGIWAYSEVRETKADDVAEIEFQASANIFQKLWRRLRGG</sequence>
<name>A0AAD2JJ08_9STRA</name>
<evidence type="ECO:0000313" key="2">
    <source>
        <dbReference type="EMBL" id="CAJ1954334.1"/>
    </source>
</evidence>
<dbReference type="PANTHER" id="PTHR28434">
    <property type="entry name" value="PROTEIN C3ORF33"/>
    <property type="match status" value="1"/>
</dbReference>
<keyword evidence="3" id="KW-1185">Reference proteome</keyword>
<dbReference type="PANTHER" id="PTHR28434:SF1">
    <property type="entry name" value="PROTEIN C3ORF33"/>
    <property type="match status" value="1"/>
</dbReference>
<comment type="caution">
    <text evidence="2">The sequence shown here is derived from an EMBL/GenBank/DDBJ whole genome shotgun (WGS) entry which is preliminary data.</text>
</comment>
<evidence type="ECO:0000313" key="3">
    <source>
        <dbReference type="Proteomes" id="UP001295423"/>
    </source>
</evidence>
<gene>
    <name evidence="2" type="ORF">CYCCA115_LOCUS14926</name>
</gene>
<proteinExistence type="predicted"/>
<dbReference type="EMBL" id="CAKOGP040001869">
    <property type="protein sequence ID" value="CAJ1954334.1"/>
    <property type="molecule type" value="Genomic_DNA"/>
</dbReference>
<protein>
    <submittedName>
        <fullName evidence="2">Uncharacterized protein</fullName>
    </submittedName>
</protein>
<reference evidence="2" key="1">
    <citation type="submission" date="2023-08" db="EMBL/GenBank/DDBJ databases">
        <authorList>
            <person name="Audoor S."/>
            <person name="Bilcke G."/>
        </authorList>
    </citation>
    <scope>NUCLEOTIDE SEQUENCE</scope>
</reference>
<dbReference type="InterPro" id="IPR042421">
    <property type="entry name" value="C3orf33-like"/>
</dbReference>
<dbReference type="AlphaFoldDB" id="A0AAD2JJ08"/>
<feature type="compositionally biased region" description="Polar residues" evidence="1">
    <location>
        <begin position="33"/>
        <end position="56"/>
    </location>
</feature>
<feature type="region of interest" description="Disordered" evidence="1">
    <location>
        <begin position="1"/>
        <end position="56"/>
    </location>
</feature>
<organism evidence="2 3">
    <name type="scientific">Cylindrotheca closterium</name>
    <dbReference type="NCBI Taxonomy" id="2856"/>
    <lineage>
        <taxon>Eukaryota</taxon>
        <taxon>Sar</taxon>
        <taxon>Stramenopiles</taxon>
        <taxon>Ochrophyta</taxon>
        <taxon>Bacillariophyta</taxon>
        <taxon>Bacillariophyceae</taxon>
        <taxon>Bacillariophycidae</taxon>
        <taxon>Bacillariales</taxon>
        <taxon>Bacillariaceae</taxon>
        <taxon>Cylindrotheca</taxon>
    </lineage>
</organism>
<dbReference type="GO" id="GO:0005615">
    <property type="term" value="C:extracellular space"/>
    <property type="evidence" value="ECO:0007669"/>
    <property type="project" value="TreeGrafter"/>
</dbReference>
<accession>A0AAD2JJ08</accession>
<feature type="compositionally biased region" description="Polar residues" evidence="1">
    <location>
        <begin position="1"/>
        <end position="19"/>
    </location>
</feature>
<dbReference type="Proteomes" id="UP001295423">
    <property type="component" value="Unassembled WGS sequence"/>
</dbReference>
<evidence type="ECO:0000256" key="1">
    <source>
        <dbReference type="SAM" id="MobiDB-lite"/>
    </source>
</evidence>